<accession>A0A183B5F1</accession>
<proteinExistence type="predicted"/>
<feature type="compositionally biased region" description="Polar residues" evidence="1">
    <location>
        <begin position="170"/>
        <end position="191"/>
    </location>
</feature>
<dbReference type="WBParaSite" id="ECPE_0001447601-mRNA-1">
    <property type="protein sequence ID" value="ECPE_0001447601-mRNA-1"/>
    <property type="gene ID" value="ECPE_0001447601"/>
</dbReference>
<evidence type="ECO:0000313" key="3">
    <source>
        <dbReference type="Proteomes" id="UP000272942"/>
    </source>
</evidence>
<organism evidence="4">
    <name type="scientific">Echinostoma caproni</name>
    <dbReference type="NCBI Taxonomy" id="27848"/>
    <lineage>
        <taxon>Eukaryota</taxon>
        <taxon>Metazoa</taxon>
        <taxon>Spiralia</taxon>
        <taxon>Lophotrochozoa</taxon>
        <taxon>Platyhelminthes</taxon>
        <taxon>Trematoda</taxon>
        <taxon>Digenea</taxon>
        <taxon>Plagiorchiida</taxon>
        <taxon>Echinostomata</taxon>
        <taxon>Echinostomatoidea</taxon>
        <taxon>Echinostomatidae</taxon>
        <taxon>Echinostoma</taxon>
    </lineage>
</organism>
<evidence type="ECO:0000256" key="1">
    <source>
        <dbReference type="SAM" id="MobiDB-lite"/>
    </source>
</evidence>
<protein>
    <submittedName>
        <fullName evidence="2 4">Uncharacterized protein</fullName>
    </submittedName>
</protein>
<dbReference type="AlphaFoldDB" id="A0A183B5F1"/>
<feature type="compositionally biased region" description="Polar residues" evidence="1">
    <location>
        <begin position="153"/>
        <end position="162"/>
    </location>
</feature>
<dbReference type="Proteomes" id="UP000272942">
    <property type="component" value="Unassembled WGS sequence"/>
</dbReference>
<keyword evidence="3" id="KW-1185">Reference proteome</keyword>
<dbReference type="OrthoDB" id="10036956at2759"/>
<gene>
    <name evidence="2" type="ORF">ECPE_LOCUS14436</name>
</gene>
<dbReference type="EMBL" id="UZAN01057571">
    <property type="protein sequence ID" value="VDP91708.1"/>
    <property type="molecule type" value="Genomic_DNA"/>
</dbReference>
<sequence length="191" mass="21515">MTKRVRLELLPKTPGGRHIKRDEIFADEVEIDDEITVKSSMFRECVPGNPWFEGEDESEENTEPPKYVVRKSVDLRRIRSLKDRVEAIRSSPMVDARPRCSQSFIEGVRNDEEALSTPLRLPNPKDLLHTTCRRLSRIILDRHNLLMSPGVKSPSTNQTPKTDQLLGDVQSGSIQVPGSALSPTNPSTPFS</sequence>
<feature type="region of interest" description="Disordered" evidence="1">
    <location>
        <begin position="147"/>
        <end position="191"/>
    </location>
</feature>
<reference evidence="4" key="1">
    <citation type="submission" date="2016-06" db="UniProtKB">
        <authorList>
            <consortium name="WormBaseParasite"/>
        </authorList>
    </citation>
    <scope>IDENTIFICATION</scope>
</reference>
<evidence type="ECO:0000313" key="2">
    <source>
        <dbReference type="EMBL" id="VDP91708.1"/>
    </source>
</evidence>
<name>A0A183B5F1_9TREM</name>
<evidence type="ECO:0000313" key="4">
    <source>
        <dbReference type="WBParaSite" id="ECPE_0001447601-mRNA-1"/>
    </source>
</evidence>
<reference evidence="2 3" key="2">
    <citation type="submission" date="2018-11" db="EMBL/GenBank/DDBJ databases">
        <authorList>
            <consortium name="Pathogen Informatics"/>
        </authorList>
    </citation>
    <scope>NUCLEOTIDE SEQUENCE [LARGE SCALE GENOMIC DNA]</scope>
    <source>
        <strain evidence="2 3">Egypt</strain>
    </source>
</reference>